<dbReference type="AlphaFoldDB" id="E1R4A4"/>
<name>E1R4A4_SEDSS</name>
<evidence type="ECO:0000313" key="4">
    <source>
        <dbReference type="Proteomes" id="UP000002318"/>
    </source>
</evidence>
<dbReference type="GO" id="GO:0005737">
    <property type="term" value="C:cytoplasm"/>
    <property type="evidence" value="ECO:0007669"/>
    <property type="project" value="UniProtKB-SubCell"/>
</dbReference>
<gene>
    <name evidence="2" type="primary">cutC</name>
    <name evidence="3" type="ordered locus">Spirs_1399</name>
</gene>
<dbReference type="OrthoDB" id="9815677at2"/>
<dbReference type="InterPro" id="IPR036822">
    <property type="entry name" value="CutC-like_dom_sf"/>
</dbReference>
<dbReference type="EMBL" id="CP002116">
    <property type="protein sequence ID" value="ADK80526.1"/>
    <property type="molecule type" value="Genomic_DNA"/>
</dbReference>
<comment type="similarity">
    <text evidence="1 2">Belongs to the CutC family.</text>
</comment>
<evidence type="ECO:0000313" key="3">
    <source>
        <dbReference type="EMBL" id="ADK80526.1"/>
    </source>
</evidence>
<dbReference type="HAMAP" id="MF_00795">
    <property type="entry name" value="CutC"/>
    <property type="match status" value="1"/>
</dbReference>
<dbReference type="Pfam" id="PF03932">
    <property type="entry name" value="CutC"/>
    <property type="match status" value="1"/>
</dbReference>
<dbReference type="Gene3D" id="3.20.20.380">
    <property type="entry name" value="Copper homeostasis (CutC) domain"/>
    <property type="match status" value="1"/>
</dbReference>
<evidence type="ECO:0000256" key="1">
    <source>
        <dbReference type="ARBA" id="ARBA00007768"/>
    </source>
</evidence>
<evidence type="ECO:0000256" key="2">
    <source>
        <dbReference type="HAMAP-Rule" id="MF_00795"/>
    </source>
</evidence>
<organism evidence="3 4">
    <name type="scientific">Sediminispirochaeta smaragdinae (strain DSM 11293 / JCM 15392 / SEBR 4228)</name>
    <name type="common">Spirochaeta smaragdinae</name>
    <dbReference type="NCBI Taxonomy" id="573413"/>
    <lineage>
        <taxon>Bacteria</taxon>
        <taxon>Pseudomonadati</taxon>
        <taxon>Spirochaetota</taxon>
        <taxon>Spirochaetia</taxon>
        <taxon>Spirochaetales</taxon>
        <taxon>Spirochaetaceae</taxon>
        <taxon>Sediminispirochaeta</taxon>
    </lineage>
</organism>
<keyword evidence="4" id="KW-1185">Reference proteome</keyword>
<dbReference type="HOGENOM" id="CLU_050555_3_2_12"/>
<comment type="caution">
    <text evidence="2">Once thought to be involved in copper homeostasis, experiments in E.coli have shown this is not the case.</text>
</comment>
<comment type="subcellular location">
    <subcellularLocation>
        <location evidence="2">Cytoplasm</location>
    </subcellularLocation>
</comment>
<dbReference type="CDD" id="cd00945">
    <property type="entry name" value="Aldolase_Class_I"/>
    <property type="match status" value="1"/>
</dbReference>
<dbReference type="Proteomes" id="UP000002318">
    <property type="component" value="Chromosome"/>
</dbReference>
<keyword evidence="2" id="KW-0963">Cytoplasm</keyword>
<dbReference type="STRING" id="573413.Spirs_1399"/>
<accession>E1R4A4</accession>
<proteinExistence type="inferred from homology"/>
<dbReference type="RefSeq" id="WP_013253990.1">
    <property type="nucleotide sequence ID" value="NC_014364.1"/>
</dbReference>
<dbReference type="KEGG" id="ssm:Spirs_1399"/>
<dbReference type="InterPro" id="IPR005627">
    <property type="entry name" value="CutC-like"/>
</dbReference>
<dbReference type="FunFam" id="3.20.20.380:FF:000001">
    <property type="entry name" value="Copper homeostasis protein CutC"/>
    <property type="match status" value="1"/>
</dbReference>
<dbReference type="PANTHER" id="PTHR12598">
    <property type="entry name" value="COPPER HOMEOSTASIS PROTEIN CUTC"/>
    <property type="match status" value="1"/>
</dbReference>
<reference evidence="3 4" key="1">
    <citation type="journal article" date="2010" name="Stand. Genomic Sci.">
        <title>Complete genome sequence of Spirochaeta smaragdinae type strain (SEBR 4228).</title>
        <authorList>
            <person name="Mavromatis K."/>
            <person name="Yasawong M."/>
            <person name="Chertkov O."/>
            <person name="Lapidus A."/>
            <person name="Lucas S."/>
            <person name="Nolan M."/>
            <person name="Del Rio T.G."/>
            <person name="Tice H."/>
            <person name="Cheng J.F."/>
            <person name="Pitluck S."/>
            <person name="Liolios K."/>
            <person name="Ivanova N."/>
            <person name="Tapia R."/>
            <person name="Han C."/>
            <person name="Bruce D."/>
            <person name="Goodwin L."/>
            <person name="Pati A."/>
            <person name="Chen A."/>
            <person name="Palaniappan K."/>
            <person name="Land M."/>
            <person name="Hauser L."/>
            <person name="Chang Y.J."/>
            <person name="Jeffries C.D."/>
            <person name="Detter J.C."/>
            <person name="Rohde M."/>
            <person name="Brambilla E."/>
            <person name="Spring S."/>
            <person name="Goker M."/>
            <person name="Sikorski J."/>
            <person name="Woyke T."/>
            <person name="Bristow J."/>
            <person name="Eisen J.A."/>
            <person name="Markowitz V."/>
            <person name="Hugenholtz P."/>
            <person name="Klenk H.P."/>
            <person name="Kyrpides N.C."/>
        </authorList>
    </citation>
    <scope>NUCLEOTIDE SEQUENCE [LARGE SCALE GENOMIC DNA]</scope>
    <source>
        <strain evidence="4">DSM 11293 / JCM 15392 / SEBR 4228</strain>
    </source>
</reference>
<protein>
    <recommendedName>
        <fullName evidence="2">PF03932 family protein CutC</fullName>
    </recommendedName>
</protein>
<dbReference type="GO" id="GO:0005507">
    <property type="term" value="F:copper ion binding"/>
    <property type="evidence" value="ECO:0007669"/>
    <property type="project" value="TreeGrafter"/>
</dbReference>
<dbReference type="SUPFAM" id="SSF110395">
    <property type="entry name" value="CutC-like"/>
    <property type="match status" value="1"/>
</dbReference>
<dbReference type="PANTHER" id="PTHR12598:SF0">
    <property type="entry name" value="COPPER HOMEOSTASIS PROTEIN CUTC HOMOLOG"/>
    <property type="match status" value="1"/>
</dbReference>
<dbReference type="eggNOG" id="COG3142">
    <property type="taxonomic scope" value="Bacteria"/>
</dbReference>
<sequence length="254" mass="27962">MDTQQILQEISIEVCLDSVESSINAQQGGADRVELCDNLFQGGTTPSIGTIRAARKAIDIGLQVIIRPRGGDFLYSDYEFEVMKEDILAAGEAGADGVVFGILTPDGLVDRDRNALLRELAGPMNATFHRAFDVVRNPFDALETIIDLGFNRILTSGQAPTVLEGVELVRELVDRAAGRIIIMPGNGITPRNMQKIIELTGAREYHVFVDRERESGMTYRPGDVYMGGLLRQPEFVNSFTDRDMVTRLRGLGSK</sequence>